<dbReference type="Proteomes" id="UP000719412">
    <property type="component" value="Unassembled WGS sequence"/>
</dbReference>
<dbReference type="AlphaFoldDB" id="A0A8J6LEM1"/>
<reference evidence="2" key="1">
    <citation type="journal article" date="2020" name="J Insects Food Feed">
        <title>The yellow mealworm (Tenebrio molitor) genome: a resource for the emerging insects as food and feed industry.</title>
        <authorList>
            <person name="Eriksson T."/>
            <person name="Andere A."/>
            <person name="Kelstrup H."/>
            <person name="Emery V."/>
            <person name="Picard C."/>
        </authorList>
    </citation>
    <scope>NUCLEOTIDE SEQUENCE</scope>
    <source>
        <strain evidence="2">Stoneville</strain>
        <tissue evidence="2">Whole head</tissue>
    </source>
</reference>
<keyword evidence="1" id="KW-0175">Coiled coil</keyword>
<evidence type="ECO:0000313" key="2">
    <source>
        <dbReference type="EMBL" id="KAH0818555.1"/>
    </source>
</evidence>
<gene>
    <name evidence="2" type="ORF">GEV33_004236</name>
</gene>
<keyword evidence="3" id="KW-1185">Reference proteome</keyword>
<organism evidence="2 3">
    <name type="scientific">Tenebrio molitor</name>
    <name type="common">Yellow mealworm beetle</name>
    <dbReference type="NCBI Taxonomy" id="7067"/>
    <lineage>
        <taxon>Eukaryota</taxon>
        <taxon>Metazoa</taxon>
        <taxon>Ecdysozoa</taxon>
        <taxon>Arthropoda</taxon>
        <taxon>Hexapoda</taxon>
        <taxon>Insecta</taxon>
        <taxon>Pterygota</taxon>
        <taxon>Neoptera</taxon>
        <taxon>Endopterygota</taxon>
        <taxon>Coleoptera</taxon>
        <taxon>Polyphaga</taxon>
        <taxon>Cucujiformia</taxon>
        <taxon>Tenebrionidae</taxon>
        <taxon>Tenebrio</taxon>
    </lineage>
</organism>
<accession>A0A8J6LEM1</accession>
<dbReference type="EMBL" id="JABDTM020017324">
    <property type="protein sequence ID" value="KAH0818555.1"/>
    <property type="molecule type" value="Genomic_DNA"/>
</dbReference>
<evidence type="ECO:0000256" key="1">
    <source>
        <dbReference type="SAM" id="Coils"/>
    </source>
</evidence>
<evidence type="ECO:0000313" key="3">
    <source>
        <dbReference type="Proteomes" id="UP000719412"/>
    </source>
</evidence>
<name>A0A8J6LEM1_TENMO</name>
<protein>
    <submittedName>
        <fullName evidence="2">Uncharacterized protein</fullName>
    </submittedName>
</protein>
<feature type="coiled-coil region" evidence="1">
    <location>
        <begin position="81"/>
        <end position="120"/>
    </location>
</feature>
<comment type="caution">
    <text evidence="2">The sequence shown here is derived from an EMBL/GenBank/DDBJ whole genome shotgun (WGS) entry which is preliminary data.</text>
</comment>
<sequence length="169" mass="19717">MTEEKRSRSEDIESLGRKLEAAVDKIAKEINSNIPKNEDDVSQVNLEDKEVEEACEEGSIEKVEEDFDKDVCSADVSEDNIKNSEREVVTVIEERGELRKEAKQQIKKIQEENIKNYNRKRKMAREYKPGDQVAIKRTQFKTTTKILPIYLGPYEIIKKIGNDRYDRYT</sequence>
<proteinExistence type="predicted"/>
<reference evidence="2" key="2">
    <citation type="submission" date="2021-08" db="EMBL/GenBank/DDBJ databases">
        <authorList>
            <person name="Eriksson T."/>
        </authorList>
    </citation>
    <scope>NUCLEOTIDE SEQUENCE</scope>
    <source>
        <strain evidence="2">Stoneville</strain>
        <tissue evidence="2">Whole head</tissue>
    </source>
</reference>